<keyword evidence="2" id="KW-1185">Reference proteome</keyword>
<reference evidence="1 2" key="1">
    <citation type="submission" date="2019-03" db="EMBL/GenBank/DDBJ databases">
        <title>First draft genome of Liparis tanakae, snailfish: a comprehensive survey of snailfish specific genes.</title>
        <authorList>
            <person name="Kim W."/>
            <person name="Song I."/>
            <person name="Jeong J.-H."/>
            <person name="Kim D."/>
            <person name="Kim S."/>
            <person name="Ryu S."/>
            <person name="Song J.Y."/>
            <person name="Lee S.K."/>
        </authorList>
    </citation>
    <scope>NUCLEOTIDE SEQUENCE [LARGE SCALE GENOMIC DNA]</scope>
    <source>
        <tissue evidence="1">Muscle</tissue>
    </source>
</reference>
<comment type="caution">
    <text evidence="1">The sequence shown here is derived from an EMBL/GenBank/DDBJ whole genome shotgun (WGS) entry which is preliminary data.</text>
</comment>
<organism evidence="1 2">
    <name type="scientific">Liparis tanakae</name>
    <name type="common">Tanaka's snailfish</name>
    <dbReference type="NCBI Taxonomy" id="230148"/>
    <lineage>
        <taxon>Eukaryota</taxon>
        <taxon>Metazoa</taxon>
        <taxon>Chordata</taxon>
        <taxon>Craniata</taxon>
        <taxon>Vertebrata</taxon>
        <taxon>Euteleostomi</taxon>
        <taxon>Actinopterygii</taxon>
        <taxon>Neopterygii</taxon>
        <taxon>Teleostei</taxon>
        <taxon>Neoteleostei</taxon>
        <taxon>Acanthomorphata</taxon>
        <taxon>Eupercaria</taxon>
        <taxon>Perciformes</taxon>
        <taxon>Cottioidei</taxon>
        <taxon>Cottales</taxon>
        <taxon>Liparidae</taxon>
        <taxon>Liparis</taxon>
    </lineage>
</organism>
<evidence type="ECO:0000313" key="1">
    <source>
        <dbReference type="EMBL" id="TNN55699.1"/>
    </source>
</evidence>
<evidence type="ECO:0000313" key="2">
    <source>
        <dbReference type="Proteomes" id="UP000314294"/>
    </source>
</evidence>
<sequence length="69" mass="7902">MQTRCSQGRHCCRGHVRRNYSKVKRQRSNDYSEQNHVGNTLRRAKRVDPRSITAVGVSSDDIVLMVSLS</sequence>
<dbReference type="AlphaFoldDB" id="A0A4Z2GQP3"/>
<protein>
    <submittedName>
        <fullName evidence="1">Uncharacterized protein</fullName>
    </submittedName>
</protein>
<proteinExistence type="predicted"/>
<gene>
    <name evidence="1" type="ORF">EYF80_034064</name>
</gene>
<accession>A0A4Z2GQP3</accession>
<name>A0A4Z2GQP3_9TELE</name>
<dbReference type="EMBL" id="SRLO01000448">
    <property type="protein sequence ID" value="TNN55699.1"/>
    <property type="molecule type" value="Genomic_DNA"/>
</dbReference>
<dbReference type="Proteomes" id="UP000314294">
    <property type="component" value="Unassembled WGS sequence"/>
</dbReference>